<dbReference type="InterPro" id="IPR050211">
    <property type="entry name" value="FOX_domain-containing"/>
</dbReference>
<accession>A0A815Y6L9</accession>
<dbReference type="AlphaFoldDB" id="A0A815Y6L9"/>
<feature type="region of interest" description="Disordered" evidence="3">
    <location>
        <begin position="73"/>
        <end position="113"/>
    </location>
</feature>
<feature type="domain" description="Fork-head" evidence="4">
    <location>
        <begin position="1"/>
        <end position="37"/>
    </location>
</feature>
<evidence type="ECO:0000256" key="2">
    <source>
        <dbReference type="PROSITE-ProRule" id="PRU00089"/>
    </source>
</evidence>
<feature type="non-terminal residue" evidence="5">
    <location>
        <position position="113"/>
    </location>
</feature>
<evidence type="ECO:0000256" key="1">
    <source>
        <dbReference type="ARBA" id="ARBA00023125"/>
    </source>
</evidence>
<protein>
    <recommendedName>
        <fullName evidence="4">Fork-head domain-containing protein</fullName>
    </recommendedName>
</protein>
<evidence type="ECO:0000313" key="5">
    <source>
        <dbReference type="EMBL" id="CAF1566295.1"/>
    </source>
</evidence>
<dbReference type="InterPro" id="IPR001766">
    <property type="entry name" value="Fork_head_dom"/>
</dbReference>
<dbReference type="PROSITE" id="PS50039">
    <property type="entry name" value="FORK_HEAD_3"/>
    <property type="match status" value="1"/>
</dbReference>
<dbReference type="InterPro" id="IPR036390">
    <property type="entry name" value="WH_DNA-bd_sf"/>
</dbReference>
<keyword evidence="2" id="KW-0539">Nucleus</keyword>
<reference evidence="5" key="1">
    <citation type="submission" date="2021-02" db="EMBL/GenBank/DDBJ databases">
        <authorList>
            <person name="Nowell W R."/>
        </authorList>
    </citation>
    <scope>NUCLEOTIDE SEQUENCE</scope>
</reference>
<dbReference type="GO" id="GO:0030154">
    <property type="term" value="P:cell differentiation"/>
    <property type="evidence" value="ECO:0007669"/>
    <property type="project" value="TreeGrafter"/>
</dbReference>
<sequence>FVKVPRGPDRPGKGSYWTLHPDAGNMFENGCYLRRQKRFKYSSFKYDENPNAMYLTTTTDSSEFLTNNIRIEPCTKQASKNRSRTANNGQQQSTSGIMSNDMNKTDPLASNSD</sequence>
<dbReference type="Proteomes" id="UP000663845">
    <property type="component" value="Unassembled WGS sequence"/>
</dbReference>
<dbReference type="GO" id="GO:0000978">
    <property type="term" value="F:RNA polymerase II cis-regulatory region sequence-specific DNA binding"/>
    <property type="evidence" value="ECO:0007669"/>
    <property type="project" value="TreeGrafter"/>
</dbReference>
<dbReference type="Gene3D" id="1.10.10.10">
    <property type="entry name" value="Winged helix-like DNA-binding domain superfamily/Winged helix DNA-binding domain"/>
    <property type="match status" value="1"/>
</dbReference>
<evidence type="ECO:0000313" key="6">
    <source>
        <dbReference type="Proteomes" id="UP000663845"/>
    </source>
</evidence>
<feature type="non-terminal residue" evidence="5">
    <location>
        <position position="1"/>
    </location>
</feature>
<feature type="compositionally biased region" description="Polar residues" evidence="3">
    <location>
        <begin position="76"/>
        <end position="113"/>
    </location>
</feature>
<comment type="subcellular location">
    <subcellularLocation>
        <location evidence="2">Nucleus</location>
    </subcellularLocation>
</comment>
<dbReference type="PANTHER" id="PTHR11829">
    <property type="entry name" value="FORKHEAD BOX PROTEIN"/>
    <property type="match status" value="1"/>
</dbReference>
<dbReference type="GO" id="GO:0005634">
    <property type="term" value="C:nucleus"/>
    <property type="evidence" value="ECO:0007669"/>
    <property type="project" value="UniProtKB-SubCell"/>
</dbReference>
<dbReference type="PANTHER" id="PTHR11829:SF380">
    <property type="entry name" value="PROTEIN FORK HEAD"/>
    <property type="match status" value="1"/>
</dbReference>
<dbReference type="SUPFAM" id="SSF46785">
    <property type="entry name" value="Winged helix' DNA-binding domain"/>
    <property type="match status" value="1"/>
</dbReference>
<name>A0A815Y6L9_9BILA</name>
<proteinExistence type="predicted"/>
<organism evidence="5 6">
    <name type="scientific">Adineta steineri</name>
    <dbReference type="NCBI Taxonomy" id="433720"/>
    <lineage>
        <taxon>Eukaryota</taxon>
        <taxon>Metazoa</taxon>
        <taxon>Spiralia</taxon>
        <taxon>Gnathifera</taxon>
        <taxon>Rotifera</taxon>
        <taxon>Eurotatoria</taxon>
        <taxon>Bdelloidea</taxon>
        <taxon>Adinetida</taxon>
        <taxon>Adinetidae</taxon>
        <taxon>Adineta</taxon>
    </lineage>
</organism>
<comment type="caution">
    <text evidence="5">The sequence shown here is derived from an EMBL/GenBank/DDBJ whole genome shotgun (WGS) entry which is preliminary data.</text>
</comment>
<gene>
    <name evidence="5" type="ORF">JYZ213_LOCUS47147</name>
</gene>
<dbReference type="InterPro" id="IPR036388">
    <property type="entry name" value="WH-like_DNA-bd_sf"/>
</dbReference>
<dbReference type="GO" id="GO:0000981">
    <property type="term" value="F:DNA-binding transcription factor activity, RNA polymerase II-specific"/>
    <property type="evidence" value="ECO:0007669"/>
    <property type="project" value="TreeGrafter"/>
</dbReference>
<keyword evidence="1 2" id="KW-0238">DNA-binding</keyword>
<dbReference type="EMBL" id="CAJNOG010007697">
    <property type="protein sequence ID" value="CAF1566295.1"/>
    <property type="molecule type" value="Genomic_DNA"/>
</dbReference>
<evidence type="ECO:0000259" key="4">
    <source>
        <dbReference type="PROSITE" id="PS50039"/>
    </source>
</evidence>
<dbReference type="GO" id="GO:0009653">
    <property type="term" value="P:anatomical structure morphogenesis"/>
    <property type="evidence" value="ECO:0007669"/>
    <property type="project" value="TreeGrafter"/>
</dbReference>
<feature type="DNA-binding region" description="Fork-head" evidence="2">
    <location>
        <begin position="1"/>
        <end position="37"/>
    </location>
</feature>
<evidence type="ECO:0000256" key="3">
    <source>
        <dbReference type="SAM" id="MobiDB-lite"/>
    </source>
</evidence>